<name>A0ABY5VDB4_9FIRM</name>
<feature type="transmembrane region" description="Helical" evidence="6">
    <location>
        <begin position="48"/>
        <end position="73"/>
    </location>
</feature>
<keyword evidence="5 6" id="KW-0472">Membrane</keyword>
<evidence type="ECO:0000313" key="7">
    <source>
        <dbReference type="EMBL" id="UWP58574.1"/>
    </source>
</evidence>
<dbReference type="CDD" id="cd06579">
    <property type="entry name" value="TM_PBP1_transp_AraH_like"/>
    <property type="match status" value="1"/>
</dbReference>
<dbReference type="RefSeq" id="WP_049898502.1">
    <property type="nucleotide sequence ID" value="NZ_CABLBR010000053.1"/>
</dbReference>
<feature type="transmembrane region" description="Helical" evidence="6">
    <location>
        <begin position="123"/>
        <end position="143"/>
    </location>
</feature>
<protein>
    <submittedName>
        <fullName evidence="7">ABC transporter permease</fullName>
    </submittedName>
</protein>
<evidence type="ECO:0000256" key="4">
    <source>
        <dbReference type="ARBA" id="ARBA00022989"/>
    </source>
</evidence>
<evidence type="ECO:0000256" key="6">
    <source>
        <dbReference type="SAM" id="Phobius"/>
    </source>
</evidence>
<feature type="transmembrane region" description="Helical" evidence="6">
    <location>
        <begin position="255"/>
        <end position="283"/>
    </location>
</feature>
<gene>
    <name evidence="7" type="ORF">NQ502_14490</name>
</gene>
<feature type="transmembrane region" description="Helical" evidence="6">
    <location>
        <begin position="295"/>
        <end position="315"/>
    </location>
</feature>
<dbReference type="EMBL" id="CP102290">
    <property type="protein sequence ID" value="UWP58574.1"/>
    <property type="molecule type" value="Genomic_DNA"/>
</dbReference>
<evidence type="ECO:0000256" key="3">
    <source>
        <dbReference type="ARBA" id="ARBA00022692"/>
    </source>
</evidence>
<dbReference type="PANTHER" id="PTHR32196">
    <property type="entry name" value="ABC TRANSPORTER PERMEASE PROTEIN YPHD-RELATED-RELATED"/>
    <property type="match status" value="1"/>
</dbReference>
<dbReference type="PANTHER" id="PTHR32196:SF72">
    <property type="entry name" value="RIBOSE IMPORT PERMEASE PROTEIN RBSC"/>
    <property type="match status" value="1"/>
</dbReference>
<evidence type="ECO:0000256" key="2">
    <source>
        <dbReference type="ARBA" id="ARBA00022475"/>
    </source>
</evidence>
<evidence type="ECO:0000256" key="1">
    <source>
        <dbReference type="ARBA" id="ARBA00004651"/>
    </source>
</evidence>
<organism evidence="7 8">
    <name type="scientific">Ruminococcus gauvreauii</name>
    <dbReference type="NCBI Taxonomy" id="438033"/>
    <lineage>
        <taxon>Bacteria</taxon>
        <taxon>Bacillati</taxon>
        <taxon>Bacillota</taxon>
        <taxon>Clostridia</taxon>
        <taxon>Eubacteriales</taxon>
        <taxon>Oscillospiraceae</taxon>
        <taxon>Ruminococcus</taxon>
    </lineage>
</organism>
<keyword evidence="2" id="KW-1003">Cell membrane</keyword>
<keyword evidence="3 6" id="KW-0812">Transmembrane</keyword>
<sequence length="322" mass="34493">MEKIREKKQFSIGEFYNRFGIFLVFLLMFIVFSIWNRSFLSGMNVRNILRQIVVITIMACGEQLMIICGMIDLSASRVLACAGTLAAYVVLVTGNLFLAIGVGVLVGLLFGAFNGFVITFFDIPPFIGTLASMMVAEGAIMAFTGGQNYSNLGAAFQFIGQGYVGPIPFPVFIMAFILLITYYILSWTPIGRAMYAVGGNTAAARASGINVRFTKFFAAAFAGVMSGIAGIVLMSRMNSGQPAAAESYEMDAITAVIIGGTSMSGGTGTIVNTIVGSLIIGIIKNFMNLQNINASYQKIVLGLLVMIAVIIDIQVRKSRSKG</sequence>
<keyword evidence="8" id="KW-1185">Reference proteome</keyword>
<feature type="transmembrane region" description="Helical" evidence="6">
    <location>
        <begin position="15"/>
        <end position="36"/>
    </location>
</feature>
<dbReference type="InterPro" id="IPR001851">
    <property type="entry name" value="ABC_transp_permease"/>
</dbReference>
<comment type="subcellular location">
    <subcellularLocation>
        <location evidence="1">Cell membrane</location>
        <topology evidence="1">Multi-pass membrane protein</topology>
    </subcellularLocation>
</comment>
<evidence type="ECO:0000313" key="8">
    <source>
        <dbReference type="Proteomes" id="UP001060164"/>
    </source>
</evidence>
<evidence type="ECO:0000256" key="5">
    <source>
        <dbReference type="ARBA" id="ARBA00023136"/>
    </source>
</evidence>
<dbReference type="Proteomes" id="UP001060164">
    <property type="component" value="Chromosome"/>
</dbReference>
<feature type="transmembrane region" description="Helical" evidence="6">
    <location>
        <begin position="85"/>
        <end position="111"/>
    </location>
</feature>
<keyword evidence="4 6" id="KW-1133">Transmembrane helix</keyword>
<dbReference type="Pfam" id="PF02653">
    <property type="entry name" value="BPD_transp_2"/>
    <property type="match status" value="1"/>
</dbReference>
<feature type="transmembrane region" description="Helical" evidence="6">
    <location>
        <begin position="216"/>
        <end position="234"/>
    </location>
</feature>
<accession>A0ABY5VDB4</accession>
<feature type="transmembrane region" description="Helical" evidence="6">
    <location>
        <begin position="163"/>
        <end position="185"/>
    </location>
</feature>
<reference evidence="7" key="1">
    <citation type="journal article" date="2022" name="Cell">
        <title>Design, construction, and in vivo augmentation of a complex gut microbiome.</title>
        <authorList>
            <person name="Cheng A.G."/>
            <person name="Ho P.Y."/>
            <person name="Aranda-Diaz A."/>
            <person name="Jain S."/>
            <person name="Yu F.B."/>
            <person name="Meng X."/>
            <person name="Wang M."/>
            <person name="Iakiviak M."/>
            <person name="Nagashima K."/>
            <person name="Zhao A."/>
            <person name="Murugkar P."/>
            <person name="Patil A."/>
            <person name="Atabakhsh K."/>
            <person name="Weakley A."/>
            <person name="Yan J."/>
            <person name="Brumbaugh A.R."/>
            <person name="Higginbottom S."/>
            <person name="Dimas A."/>
            <person name="Shiver A.L."/>
            <person name="Deutschbauer A."/>
            <person name="Neff N."/>
            <person name="Sonnenburg J.L."/>
            <person name="Huang K.C."/>
            <person name="Fischbach M.A."/>
        </authorList>
    </citation>
    <scope>NUCLEOTIDE SEQUENCE</scope>
    <source>
        <strain evidence="7">DSM 19829</strain>
    </source>
</reference>
<proteinExistence type="predicted"/>